<keyword evidence="3" id="KW-1185">Reference proteome</keyword>
<keyword evidence="1" id="KW-1133">Transmembrane helix</keyword>
<protein>
    <submittedName>
        <fullName evidence="2">Uncharacterized protein</fullName>
    </submittedName>
</protein>
<evidence type="ECO:0000313" key="3">
    <source>
        <dbReference type="Proteomes" id="UP000262802"/>
    </source>
</evidence>
<sequence length="70" mass="7533">MLTIPATPGRAAKLIKNPLLQLFRNTNVNILHAQRRCAVLLGCRQAGTHAHLGPAAALMAALFLGYFVLL</sequence>
<organism evidence="2 3">
    <name type="scientific">Hymenobacter oligotrophus</name>
    <dbReference type="NCBI Taxonomy" id="2319843"/>
    <lineage>
        <taxon>Bacteria</taxon>
        <taxon>Pseudomonadati</taxon>
        <taxon>Bacteroidota</taxon>
        <taxon>Cytophagia</taxon>
        <taxon>Cytophagales</taxon>
        <taxon>Hymenobacteraceae</taxon>
        <taxon>Hymenobacter</taxon>
    </lineage>
</organism>
<dbReference type="AlphaFoldDB" id="A0A3B7RSI8"/>
<evidence type="ECO:0000313" key="2">
    <source>
        <dbReference type="EMBL" id="AYA37087.1"/>
    </source>
</evidence>
<name>A0A3B7RSI8_9BACT</name>
<keyword evidence="1" id="KW-0812">Transmembrane</keyword>
<evidence type="ECO:0000256" key="1">
    <source>
        <dbReference type="SAM" id="Phobius"/>
    </source>
</evidence>
<reference evidence="2 3" key="1">
    <citation type="submission" date="2018-09" db="EMBL/GenBank/DDBJ databases">
        <title>Hymenobacter medium sp. nov., isolated from R2A medium.</title>
        <authorList>
            <person name="Yingchao G."/>
        </authorList>
    </citation>
    <scope>NUCLEOTIDE SEQUENCE [LARGE SCALE GENOMIC DNA]</scope>
    <source>
        <strain evidence="3">sh-6</strain>
    </source>
</reference>
<dbReference type="Proteomes" id="UP000262802">
    <property type="component" value="Chromosome"/>
</dbReference>
<proteinExistence type="predicted"/>
<accession>A0A3B7RSI8</accession>
<gene>
    <name evidence="2" type="ORF">D3Y59_08485</name>
</gene>
<dbReference type="KEGG" id="hyh:D3Y59_08485"/>
<feature type="transmembrane region" description="Helical" evidence="1">
    <location>
        <begin position="50"/>
        <end position="69"/>
    </location>
</feature>
<keyword evidence="1" id="KW-0472">Membrane</keyword>
<dbReference type="EMBL" id="CP032317">
    <property type="protein sequence ID" value="AYA37087.1"/>
    <property type="molecule type" value="Genomic_DNA"/>
</dbReference>